<evidence type="ECO:0000313" key="2">
    <source>
        <dbReference type="EMBL" id="MBO0448963.1"/>
    </source>
</evidence>
<keyword evidence="3" id="KW-1185">Reference proteome</keyword>
<feature type="transmembrane region" description="Helical" evidence="1">
    <location>
        <begin position="94"/>
        <end position="117"/>
    </location>
</feature>
<name>A0ABS3H683_9ENTE</name>
<gene>
    <name evidence="2" type="ORF">JZO76_05370</name>
</gene>
<accession>A0ABS3H683</accession>
<protein>
    <recommendedName>
        <fullName evidence="4">Glycosyl-4,4'-diaponeurosporenoate acyltransferase</fullName>
    </recommendedName>
</protein>
<evidence type="ECO:0000256" key="1">
    <source>
        <dbReference type="SAM" id="Phobius"/>
    </source>
</evidence>
<dbReference type="RefSeq" id="WP_206903159.1">
    <property type="nucleotide sequence ID" value="NZ_JAFLVT010000007.1"/>
</dbReference>
<dbReference type="EMBL" id="JAFLVT010000007">
    <property type="protein sequence ID" value="MBO0448963.1"/>
    <property type="molecule type" value="Genomic_DNA"/>
</dbReference>
<evidence type="ECO:0008006" key="4">
    <source>
        <dbReference type="Google" id="ProtNLM"/>
    </source>
</evidence>
<keyword evidence="1" id="KW-0472">Membrane</keyword>
<feature type="transmembrane region" description="Helical" evidence="1">
    <location>
        <begin position="123"/>
        <end position="142"/>
    </location>
</feature>
<proteinExistence type="predicted"/>
<organism evidence="2 3">
    <name type="scientific">Candidatus Enterococcus myersii</name>
    <dbReference type="NCBI Taxonomy" id="2815322"/>
    <lineage>
        <taxon>Bacteria</taxon>
        <taxon>Bacillati</taxon>
        <taxon>Bacillota</taxon>
        <taxon>Bacilli</taxon>
        <taxon>Lactobacillales</taxon>
        <taxon>Enterococcaceae</taxon>
        <taxon>Enterococcus</taxon>
    </lineage>
</organism>
<keyword evidence="1" id="KW-0812">Transmembrane</keyword>
<sequence length="165" mass="19599">MAEKIYAILTFCGVWLLYVFPLYQGALELSEPNKMLKRFQKSGHKYPKVSPWYWLFPPLKIHKEKIRGIKMLRDNISSKKEMDRLFRYFNKAVAWYYIAIAGVLNGIVATHELFAVFSLQEHFISMIVFDCILILAGLYHVHYRLNDARKNRLLTKIFQSEKYNE</sequence>
<keyword evidence="1" id="KW-1133">Transmembrane helix</keyword>
<reference evidence="2 3" key="1">
    <citation type="submission" date="2021-03" db="EMBL/GenBank/DDBJ databases">
        <title>Enterococcal diversity collection.</title>
        <authorList>
            <person name="Gilmore M.S."/>
            <person name="Schwartzman J."/>
            <person name="Van Tyne D."/>
            <person name="Martin M."/>
            <person name="Earl A.M."/>
            <person name="Manson A.L."/>
            <person name="Straub T."/>
            <person name="Salamzade R."/>
            <person name="Saavedra J."/>
            <person name="Lebreton F."/>
            <person name="Prichula J."/>
            <person name="Schaufler K."/>
            <person name="Gaca A."/>
            <person name="Sgardioli B."/>
            <person name="Wagenaar J."/>
            <person name="Strong T."/>
        </authorList>
    </citation>
    <scope>NUCLEOTIDE SEQUENCE [LARGE SCALE GENOMIC DNA]</scope>
    <source>
        <strain evidence="2 3">MJM12</strain>
    </source>
</reference>
<evidence type="ECO:0000313" key="3">
    <source>
        <dbReference type="Proteomes" id="UP000664256"/>
    </source>
</evidence>
<feature type="transmembrane region" description="Helical" evidence="1">
    <location>
        <begin position="6"/>
        <end position="27"/>
    </location>
</feature>
<comment type="caution">
    <text evidence="2">The sequence shown here is derived from an EMBL/GenBank/DDBJ whole genome shotgun (WGS) entry which is preliminary data.</text>
</comment>
<dbReference type="Proteomes" id="UP000664256">
    <property type="component" value="Unassembled WGS sequence"/>
</dbReference>